<gene>
    <name evidence="9" type="ordered locus">EAE_10785</name>
</gene>
<dbReference type="InterPro" id="IPR016147">
    <property type="entry name" value="Pili_assmbl_chaperone_N"/>
</dbReference>
<comment type="similarity">
    <text evidence="2">Belongs to the periplasmic pilus chaperone family.</text>
</comment>
<feature type="domain" description="Pili assembly chaperone N-terminal" evidence="7">
    <location>
        <begin position="39"/>
        <end position="157"/>
    </location>
</feature>
<evidence type="ECO:0000256" key="2">
    <source>
        <dbReference type="ARBA" id="ARBA00007399"/>
    </source>
</evidence>
<name>A0A0H3FRH4_KLEAK</name>
<dbReference type="InterPro" id="IPR016148">
    <property type="entry name" value="Pili_assmbl_chaperone_C"/>
</dbReference>
<keyword evidence="3" id="KW-1029">Fimbrium biogenesis</keyword>
<dbReference type="KEGG" id="eae:EAE_10785"/>
<dbReference type="GO" id="GO:0030288">
    <property type="term" value="C:outer membrane-bounded periplasmic space"/>
    <property type="evidence" value="ECO:0007669"/>
    <property type="project" value="InterPro"/>
</dbReference>
<evidence type="ECO:0000256" key="5">
    <source>
        <dbReference type="ARBA" id="ARBA00022764"/>
    </source>
</evidence>
<dbReference type="SUPFAM" id="SSF49354">
    <property type="entry name" value="PapD-like"/>
    <property type="match status" value="1"/>
</dbReference>
<evidence type="ECO:0000256" key="6">
    <source>
        <dbReference type="ARBA" id="ARBA00023186"/>
    </source>
</evidence>
<dbReference type="EMBL" id="CP002824">
    <property type="protein sequence ID" value="AEG97073.1"/>
    <property type="molecule type" value="Genomic_DNA"/>
</dbReference>
<feature type="domain" description="Pili assembly chaperone C-terminal" evidence="8">
    <location>
        <begin position="180"/>
        <end position="231"/>
    </location>
</feature>
<dbReference type="SUPFAM" id="SSF49584">
    <property type="entry name" value="Periplasmic chaperone C-domain"/>
    <property type="match status" value="1"/>
</dbReference>
<dbReference type="eggNOG" id="COG3121">
    <property type="taxonomic scope" value="Bacteria"/>
</dbReference>
<protein>
    <submittedName>
        <fullName evidence="9">Fimbrial chaperone protein BcfB</fullName>
    </submittedName>
</protein>
<evidence type="ECO:0000313" key="10">
    <source>
        <dbReference type="Proteomes" id="UP000008881"/>
    </source>
</evidence>
<evidence type="ECO:0000256" key="1">
    <source>
        <dbReference type="ARBA" id="ARBA00004418"/>
    </source>
</evidence>
<dbReference type="PRINTS" id="PR00969">
    <property type="entry name" value="CHAPERONPILI"/>
</dbReference>
<accession>A0A0H3FRH4</accession>
<dbReference type="AlphaFoldDB" id="A0A0H3FRH4"/>
<evidence type="ECO:0000313" key="9">
    <source>
        <dbReference type="EMBL" id="AEG97073.1"/>
    </source>
</evidence>
<comment type="subcellular location">
    <subcellularLocation>
        <location evidence="1">Periplasm</location>
    </subcellularLocation>
</comment>
<dbReference type="Pfam" id="PF02753">
    <property type="entry name" value="PapD_C"/>
    <property type="match status" value="1"/>
</dbReference>
<keyword evidence="4" id="KW-0732">Signal</keyword>
<proteinExistence type="inferred from homology"/>
<evidence type="ECO:0000256" key="4">
    <source>
        <dbReference type="ARBA" id="ARBA00022729"/>
    </source>
</evidence>
<evidence type="ECO:0000256" key="3">
    <source>
        <dbReference type="ARBA" id="ARBA00022558"/>
    </source>
</evidence>
<dbReference type="InterPro" id="IPR050643">
    <property type="entry name" value="Periplasmic_pilus_chap"/>
</dbReference>
<evidence type="ECO:0000259" key="8">
    <source>
        <dbReference type="Pfam" id="PF02753"/>
    </source>
</evidence>
<organism evidence="9 10">
    <name type="scientific">Klebsiella aerogenes (strain ATCC 13048 / DSM 30053 / CCUG 1429 / JCM 1235 / KCTC 2190 / NBRC 13534 / NCIMB 10102 / NCTC 10006 / CDC 819-56)</name>
    <name type="common">Enterobacter aerogenes</name>
    <dbReference type="NCBI Taxonomy" id="1028307"/>
    <lineage>
        <taxon>Bacteria</taxon>
        <taxon>Pseudomonadati</taxon>
        <taxon>Pseudomonadota</taxon>
        <taxon>Gammaproteobacteria</taxon>
        <taxon>Enterobacterales</taxon>
        <taxon>Enterobacteriaceae</taxon>
        <taxon>Klebsiella/Raoultella group</taxon>
        <taxon>Klebsiella</taxon>
    </lineage>
</organism>
<keyword evidence="10" id="KW-1185">Reference proteome</keyword>
<dbReference type="Pfam" id="PF00345">
    <property type="entry name" value="PapD_N"/>
    <property type="match status" value="1"/>
</dbReference>
<reference evidence="9 10" key="1">
    <citation type="journal article" date="2012" name="J. Bacteriol.">
        <title>Complete genome sequence of Enterobacter aerogenes KCTC 2190.</title>
        <authorList>
            <person name="Shin S.H."/>
            <person name="Kim S."/>
            <person name="Kim J.Y."/>
            <person name="Lee S."/>
            <person name="Um Y."/>
            <person name="Oh M.K."/>
            <person name="Kim Y.R."/>
            <person name="Lee J."/>
            <person name="Yang K.S."/>
        </authorList>
    </citation>
    <scope>NUCLEOTIDE SEQUENCE [LARGE SCALE GENOMIC DNA]</scope>
    <source>
        <strain evidence="9 10">KCTC 2190</strain>
    </source>
</reference>
<sequence>MHFISSLVIKRMSTRITPILFSLVLLAALGITQLAHAGGIALGSTRVIYPQGDKQVSLPVINSSSNNVFLIQSWVANADGGRSADFVVTPPLFVIQPGKENLLRIMYVGPSLPTDRESVFYLNSKAIPSVNKSKLAANSLQIATQSVIKLFIRPKHLPIASVDAPAMLRCQRAGDRLTIANPSPYYVSLVDIHVGGQKLANSMVPPKSEITLHGGAGQATFQSINDFGATTPLQTCQSH</sequence>
<dbReference type="PANTHER" id="PTHR30251">
    <property type="entry name" value="PILUS ASSEMBLY CHAPERONE"/>
    <property type="match status" value="1"/>
</dbReference>
<dbReference type="Gene3D" id="2.60.40.10">
    <property type="entry name" value="Immunoglobulins"/>
    <property type="match status" value="2"/>
</dbReference>
<dbReference type="InterPro" id="IPR013783">
    <property type="entry name" value="Ig-like_fold"/>
</dbReference>
<dbReference type="PATRIC" id="fig|1028307.3.peg.2149"/>
<dbReference type="GO" id="GO:0071555">
    <property type="term" value="P:cell wall organization"/>
    <property type="evidence" value="ECO:0007669"/>
    <property type="project" value="InterPro"/>
</dbReference>
<dbReference type="InterPro" id="IPR008962">
    <property type="entry name" value="PapD-like_sf"/>
</dbReference>
<dbReference type="InterPro" id="IPR001829">
    <property type="entry name" value="Pili_assmbl_chaperone_bac"/>
</dbReference>
<dbReference type="HOGENOM" id="CLU_070768_2_1_6"/>
<dbReference type="Proteomes" id="UP000008881">
    <property type="component" value="Chromosome"/>
</dbReference>
<dbReference type="OrthoDB" id="9131059at2"/>
<dbReference type="FunFam" id="2.60.40.10:FF:000458">
    <property type="entry name" value="Molecular chaperone FimC"/>
    <property type="match status" value="1"/>
</dbReference>
<dbReference type="PANTHER" id="PTHR30251:SF0">
    <property type="entry name" value="FIMBRIAL CHAPERONE PROTEIN ELFD-RELATED"/>
    <property type="match status" value="1"/>
</dbReference>
<keyword evidence="5" id="KW-0574">Periplasm</keyword>
<keyword evidence="6" id="KW-0143">Chaperone</keyword>
<dbReference type="InterPro" id="IPR036316">
    <property type="entry name" value="Pili_assmbl_chap_C_dom_sf"/>
</dbReference>
<evidence type="ECO:0000259" key="7">
    <source>
        <dbReference type="Pfam" id="PF00345"/>
    </source>
</evidence>